<dbReference type="SUPFAM" id="SSF55383">
    <property type="entry name" value="Copper amine oxidase, domain N"/>
    <property type="match status" value="1"/>
</dbReference>
<evidence type="ECO:0000259" key="6">
    <source>
        <dbReference type="Pfam" id="PF07833"/>
    </source>
</evidence>
<dbReference type="SMART" id="SM00098">
    <property type="entry name" value="alkPPc"/>
    <property type="match status" value="1"/>
</dbReference>
<feature type="binding site" evidence="3">
    <location>
        <position position="45"/>
    </location>
    <ligand>
        <name>Zn(2+)</name>
        <dbReference type="ChEBI" id="CHEBI:29105"/>
        <label>2</label>
    </ligand>
</feature>
<dbReference type="GO" id="GO:0004035">
    <property type="term" value="F:alkaline phosphatase activity"/>
    <property type="evidence" value="ECO:0007669"/>
    <property type="project" value="TreeGrafter"/>
</dbReference>
<dbReference type="PANTHER" id="PTHR11596:SF5">
    <property type="entry name" value="ALKALINE PHOSPHATASE"/>
    <property type="match status" value="1"/>
</dbReference>
<evidence type="ECO:0000313" key="8">
    <source>
        <dbReference type="Proteomes" id="UP000199337"/>
    </source>
</evidence>
<sequence>MKKRVPRSLLLFLCFSLLFSQLLWTGAAPAQTTGKVQNVILLIPDGMSVDGTTLARWYNGGTPLAMDEMACGLVKTYSSDAAIADSAPAGSAFATGYKSHTGYVATLPEVADMPGLDPIKDEDRNKPVATILEAAKLSGKATGIISTSEIMHATPADFTSHSPSRKNYDDLSEQQVYNGIDVVLGAGWDFLEGTKRDDQTDLISVIKDKGYDYVTTPQELQASMSDKIWGLFAPEALSYDMDRNPAEQPGLAQMTQKAIEVLSRDKDGFFLMVEGSKVDWAAHANDPVGIISDILAFDQAVKVSLDFAKKNQNTVVISVTDHGNGGLTIGDTGTNSTYDKEPLSTFISPLKKATLTGEGLESKLNGDRSNVVEVMSQYYGINDLTADEIQAIKQAEAGSLNYTVGPMISKRAHLGWTTGGHTGEDVVLYEYAPNKVERLTGVIENTDVAKHMEEVMGLNLNNANKKLFVDADAAFEQIGATTELKDTGNNNLVLVVTKGETTLELPVNTNIAKINGETVELEGVIVHSSNRTFVPQAAVNLIQ</sequence>
<feature type="binding site" evidence="3">
    <location>
        <position position="154"/>
    </location>
    <ligand>
        <name>Mg(2+)</name>
        <dbReference type="ChEBI" id="CHEBI:18420"/>
    </ligand>
</feature>
<keyword evidence="5" id="KW-0732">Signal</keyword>
<keyword evidence="1" id="KW-0597">Phosphoprotein</keyword>
<proteinExistence type="inferred from homology"/>
<dbReference type="CDD" id="cd16012">
    <property type="entry name" value="ALP"/>
    <property type="match status" value="1"/>
</dbReference>
<organism evidence="7 8">
    <name type="scientific">Desulfotruncus arcticus DSM 17038</name>
    <dbReference type="NCBI Taxonomy" id="1121424"/>
    <lineage>
        <taxon>Bacteria</taxon>
        <taxon>Bacillati</taxon>
        <taxon>Bacillota</taxon>
        <taxon>Clostridia</taxon>
        <taxon>Eubacteriales</taxon>
        <taxon>Desulfallaceae</taxon>
        <taxon>Desulfotruncus</taxon>
    </lineage>
</organism>
<feature type="domain" description="Copper amine oxidase-like N-terminal" evidence="6">
    <location>
        <begin position="464"/>
        <end position="539"/>
    </location>
</feature>
<dbReference type="SUPFAM" id="SSF53649">
    <property type="entry name" value="Alkaline phosphatase-like"/>
    <property type="match status" value="1"/>
</dbReference>
<dbReference type="InterPro" id="IPR036582">
    <property type="entry name" value="Mao_N_sf"/>
</dbReference>
<keyword evidence="3" id="KW-0479">Metal-binding</keyword>
<protein>
    <submittedName>
        <fullName evidence="7">Alkaline phosphatase</fullName>
    </submittedName>
</protein>
<keyword evidence="3" id="KW-0862">Zinc</keyword>
<evidence type="ECO:0000256" key="5">
    <source>
        <dbReference type="SAM" id="SignalP"/>
    </source>
</evidence>
<reference evidence="8" key="1">
    <citation type="submission" date="2016-10" db="EMBL/GenBank/DDBJ databases">
        <authorList>
            <person name="Varghese N."/>
            <person name="Submissions S."/>
        </authorList>
    </citation>
    <scope>NUCLEOTIDE SEQUENCE [LARGE SCALE GENOMIC DNA]</scope>
    <source>
        <strain evidence="8">DSM 17038</strain>
    </source>
</reference>
<dbReference type="EMBL" id="FOOX01000004">
    <property type="protein sequence ID" value="SFG38557.1"/>
    <property type="molecule type" value="Genomic_DNA"/>
</dbReference>
<keyword evidence="8" id="KW-1185">Reference proteome</keyword>
<feature type="binding site" evidence="3">
    <location>
        <position position="152"/>
    </location>
    <ligand>
        <name>Mg(2+)</name>
        <dbReference type="ChEBI" id="CHEBI:18420"/>
    </ligand>
</feature>
<keyword evidence="3" id="KW-0460">Magnesium</keyword>
<evidence type="ECO:0000256" key="4">
    <source>
        <dbReference type="RuleBase" id="RU003946"/>
    </source>
</evidence>
<dbReference type="InterPro" id="IPR001952">
    <property type="entry name" value="Alkaline_phosphatase"/>
</dbReference>
<feature type="binding site" evidence="3">
    <location>
        <position position="279"/>
    </location>
    <ligand>
        <name>Zn(2+)</name>
        <dbReference type="ChEBI" id="CHEBI:29105"/>
        <label>2</label>
    </ligand>
</feature>
<feature type="signal peptide" evidence="5">
    <location>
        <begin position="1"/>
        <end position="30"/>
    </location>
</feature>
<feature type="binding site" evidence="3">
    <location>
        <position position="421"/>
    </location>
    <ligand>
        <name>Zn(2+)</name>
        <dbReference type="ChEBI" id="CHEBI:29105"/>
        <label>2</label>
    </ligand>
</feature>
<evidence type="ECO:0000313" key="7">
    <source>
        <dbReference type="EMBL" id="SFG38557.1"/>
    </source>
</evidence>
<dbReference type="Gene3D" id="1.10.60.40">
    <property type="match status" value="1"/>
</dbReference>
<feature type="binding site" evidence="3">
    <location>
        <position position="322"/>
    </location>
    <ligand>
        <name>Zn(2+)</name>
        <dbReference type="ChEBI" id="CHEBI:29105"/>
        <label>2</label>
    </ligand>
</feature>
<dbReference type="PANTHER" id="PTHR11596">
    <property type="entry name" value="ALKALINE PHOSPHATASE"/>
    <property type="match status" value="1"/>
</dbReference>
<feature type="active site" description="Phosphoserine intermediate" evidence="2">
    <location>
        <position position="86"/>
    </location>
</feature>
<dbReference type="InterPro" id="IPR017850">
    <property type="entry name" value="Alkaline_phosphatase_core_sf"/>
</dbReference>
<comment type="cofactor">
    <cofactor evidence="3">
        <name>Zn(2+)</name>
        <dbReference type="ChEBI" id="CHEBI:29105"/>
    </cofactor>
    <text evidence="3">Binds 2 Zn(2+) ions.</text>
</comment>
<dbReference type="PRINTS" id="PR00113">
    <property type="entry name" value="ALKPHPHTASE"/>
</dbReference>
<dbReference type="Gene3D" id="3.30.457.10">
    <property type="entry name" value="Copper amine oxidase-like, N-terminal domain"/>
    <property type="match status" value="1"/>
</dbReference>
<dbReference type="OrthoDB" id="9794455at2"/>
<feature type="binding site" evidence="3">
    <location>
        <position position="321"/>
    </location>
    <ligand>
        <name>Zn(2+)</name>
        <dbReference type="ChEBI" id="CHEBI:29105"/>
        <label>2</label>
    </ligand>
</feature>
<dbReference type="Pfam" id="PF07833">
    <property type="entry name" value="Cu_amine_oxidN1"/>
    <property type="match status" value="1"/>
</dbReference>
<name>A0A1I2RIV7_9FIRM</name>
<accession>A0A1I2RIV7</accession>
<dbReference type="Gene3D" id="3.40.720.10">
    <property type="entry name" value="Alkaline Phosphatase, subunit A"/>
    <property type="match status" value="1"/>
</dbReference>
<evidence type="ECO:0000256" key="1">
    <source>
        <dbReference type="ARBA" id="ARBA00022553"/>
    </source>
</evidence>
<comment type="similarity">
    <text evidence="4">Belongs to the alkaline phosphatase family.</text>
</comment>
<feature type="binding site" evidence="3">
    <location>
        <position position="274"/>
    </location>
    <ligand>
        <name>Mg(2+)</name>
        <dbReference type="ChEBI" id="CHEBI:18420"/>
    </ligand>
</feature>
<dbReference type="AlphaFoldDB" id="A0A1I2RIV7"/>
<comment type="cofactor">
    <cofactor evidence="3">
        <name>Mg(2+)</name>
        <dbReference type="ChEBI" id="CHEBI:18420"/>
    </cofactor>
    <text evidence="3">Binds 1 Mg(2+) ion.</text>
</comment>
<feature type="binding site" evidence="3">
    <location>
        <position position="283"/>
    </location>
    <ligand>
        <name>Zn(2+)</name>
        <dbReference type="ChEBI" id="CHEBI:29105"/>
        <label>2</label>
    </ligand>
</feature>
<dbReference type="GO" id="GO:0046872">
    <property type="term" value="F:metal ion binding"/>
    <property type="evidence" value="ECO:0007669"/>
    <property type="project" value="UniProtKB-KW"/>
</dbReference>
<gene>
    <name evidence="7" type="ORF">SAMN05660649_01513</name>
</gene>
<feature type="chain" id="PRO_5038751063" evidence="5">
    <location>
        <begin position="31"/>
        <end position="543"/>
    </location>
</feature>
<dbReference type="Pfam" id="PF00245">
    <property type="entry name" value="Alk_phosphatase"/>
    <property type="match status" value="1"/>
</dbReference>
<dbReference type="Proteomes" id="UP000199337">
    <property type="component" value="Unassembled WGS sequence"/>
</dbReference>
<dbReference type="STRING" id="341036.SAMN05660649_01513"/>
<evidence type="ECO:0000256" key="2">
    <source>
        <dbReference type="PIRSR" id="PIRSR601952-1"/>
    </source>
</evidence>
<dbReference type="RefSeq" id="WP_092470258.1">
    <property type="nucleotide sequence ID" value="NZ_FOOX01000004.1"/>
</dbReference>
<evidence type="ECO:0000256" key="3">
    <source>
        <dbReference type="PIRSR" id="PIRSR601952-2"/>
    </source>
</evidence>
<feature type="binding site" evidence="3">
    <location>
        <position position="45"/>
    </location>
    <ligand>
        <name>Mg(2+)</name>
        <dbReference type="ChEBI" id="CHEBI:18420"/>
    </ligand>
</feature>
<dbReference type="InterPro" id="IPR012854">
    <property type="entry name" value="Cu_amine_oxidase-like_N"/>
</dbReference>